<keyword evidence="4 9" id="KW-0732">Signal</keyword>
<dbReference type="GO" id="GO:0030968">
    <property type="term" value="P:endoplasmic reticulum unfolded protein response"/>
    <property type="evidence" value="ECO:0007669"/>
    <property type="project" value="InterPro"/>
</dbReference>
<evidence type="ECO:0000256" key="9">
    <source>
        <dbReference type="SAM" id="SignalP"/>
    </source>
</evidence>
<comment type="similarity">
    <text evidence="2">Belongs to the OS-9 family.</text>
</comment>
<gene>
    <name evidence="11" type="primary">YOS9</name>
    <name evidence="11" type="ORF">EHS24_002713</name>
</gene>
<dbReference type="InterPro" id="IPR045149">
    <property type="entry name" value="OS-9-like"/>
</dbReference>
<feature type="domain" description="MRH" evidence="10">
    <location>
        <begin position="157"/>
        <end position="324"/>
    </location>
</feature>
<dbReference type="PANTHER" id="PTHR15414:SF0">
    <property type="entry name" value="ENDOPLASMIC RETICULUM LECTIN 1"/>
    <property type="match status" value="1"/>
</dbReference>
<dbReference type="Pfam" id="PF07915">
    <property type="entry name" value="PRKCSH"/>
    <property type="match status" value="1"/>
</dbReference>
<protein>
    <recommendedName>
        <fullName evidence="3">Protein OS-9 homolog</fullName>
    </recommendedName>
</protein>
<keyword evidence="6" id="KW-0256">Endoplasmic reticulum</keyword>
<dbReference type="GO" id="GO:0005788">
    <property type="term" value="C:endoplasmic reticulum lumen"/>
    <property type="evidence" value="ECO:0007669"/>
    <property type="project" value="TreeGrafter"/>
</dbReference>
<feature type="region of interest" description="Disordered" evidence="8">
    <location>
        <begin position="70"/>
        <end position="97"/>
    </location>
</feature>
<dbReference type="RefSeq" id="XP_028473396.1">
    <property type="nucleotide sequence ID" value="XM_028618440.1"/>
</dbReference>
<evidence type="ECO:0000256" key="2">
    <source>
        <dbReference type="ARBA" id="ARBA00009918"/>
    </source>
</evidence>
<feature type="region of interest" description="Disordered" evidence="8">
    <location>
        <begin position="210"/>
        <end position="252"/>
    </location>
</feature>
<feature type="chain" id="PRO_5019459723" description="Protein OS-9 homolog" evidence="9">
    <location>
        <begin position="20"/>
        <end position="524"/>
    </location>
</feature>
<dbReference type="InterPro" id="IPR012913">
    <property type="entry name" value="OS9-like_dom"/>
</dbReference>
<sequence>MSHLAIYLLALSALSPALSIRSPAAGLQDLAAFPKYEVQFLNELPLAASDADRCRAEGIVVDDDFLELRPRSPATIDGSEGEGEQGSSTSPPPRPKTLELVTLHYTPPGSDGGAHTYLCAMPSTNTTAEQSQTATHLKDEPDPDPVASWQALKHLDGQCLYARHTWFTYAYCHNNYIRQFREAVHTVPAPPEGYTPKEDPMFDAYTLGQAHPQKRSKGALPPGQRRGGTVAQRQAAQAHAQDHGHGHHDDLAPEQTVTLGVSPASRYLVQRWTDGTRCDKTGRPREVEVQVHCSMTSGDAIYMVKEIDICKYVMVIHSPHLCSLPGFRPQTADDIVPAPIRCREVVDDDEFTRWETEPHVFEDEEARLRLPDRPAEVNVEALAQQAQSQAQAESAGRKLNLANGVVGMESLGLDLQRKLEEIIKNSYSGGDVKDDEAHYGDAGDDGHVDQVSFDDVADMVVLTFAEDEAGEMQPVEVDSVLHVSGEERRGFLEKLQALIDKELNGDDGEDKAVRNEEKVNHDEL</sequence>
<evidence type="ECO:0000256" key="3">
    <source>
        <dbReference type="ARBA" id="ARBA00018727"/>
    </source>
</evidence>
<dbReference type="GeneID" id="39587256"/>
<accession>A0A427XH79</accession>
<keyword evidence="5" id="KW-0430">Lectin</keyword>
<dbReference type="GO" id="GO:0030970">
    <property type="term" value="P:retrograde protein transport, ER to cytosol"/>
    <property type="evidence" value="ECO:0007669"/>
    <property type="project" value="TreeGrafter"/>
</dbReference>
<feature type="compositionally biased region" description="Basic and acidic residues" evidence="8">
    <location>
        <begin position="240"/>
        <end position="251"/>
    </location>
</feature>
<dbReference type="Gene3D" id="2.70.130.10">
    <property type="entry name" value="Mannose-6-phosphate receptor binding domain"/>
    <property type="match status" value="1"/>
</dbReference>
<dbReference type="PANTHER" id="PTHR15414">
    <property type="entry name" value="OS-9-RELATED"/>
    <property type="match status" value="1"/>
</dbReference>
<evidence type="ECO:0000256" key="5">
    <source>
        <dbReference type="ARBA" id="ARBA00022734"/>
    </source>
</evidence>
<dbReference type="AlphaFoldDB" id="A0A427XH79"/>
<evidence type="ECO:0000259" key="10">
    <source>
        <dbReference type="PROSITE" id="PS51914"/>
    </source>
</evidence>
<dbReference type="InterPro" id="IPR044865">
    <property type="entry name" value="MRH_dom"/>
</dbReference>
<dbReference type="STRING" id="105984.A0A427XH79"/>
<evidence type="ECO:0000256" key="7">
    <source>
        <dbReference type="ARBA" id="ARBA00023157"/>
    </source>
</evidence>
<keyword evidence="12" id="KW-1185">Reference proteome</keyword>
<feature type="signal peptide" evidence="9">
    <location>
        <begin position="1"/>
        <end position="19"/>
    </location>
</feature>
<dbReference type="Proteomes" id="UP000279236">
    <property type="component" value="Unassembled WGS sequence"/>
</dbReference>
<evidence type="ECO:0000313" key="12">
    <source>
        <dbReference type="Proteomes" id="UP000279236"/>
    </source>
</evidence>
<evidence type="ECO:0000256" key="1">
    <source>
        <dbReference type="ARBA" id="ARBA00004367"/>
    </source>
</evidence>
<dbReference type="GO" id="GO:0030246">
    <property type="term" value="F:carbohydrate binding"/>
    <property type="evidence" value="ECO:0007669"/>
    <property type="project" value="UniProtKB-KW"/>
</dbReference>
<dbReference type="GO" id="GO:0005789">
    <property type="term" value="C:endoplasmic reticulum membrane"/>
    <property type="evidence" value="ECO:0007669"/>
    <property type="project" value="UniProtKB-SubCell"/>
</dbReference>
<reference evidence="11 12" key="1">
    <citation type="submission" date="2018-11" db="EMBL/GenBank/DDBJ databases">
        <title>Genome sequence of Apiotrichum porosum DSM 27194.</title>
        <authorList>
            <person name="Aliyu H."/>
            <person name="Gorte O."/>
            <person name="Ochsenreither K."/>
        </authorList>
    </citation>
    <scope>NUCLEOTIDE SEQUENCE [LARGE SCALE GENOMIC DNA]</scope>
    <source>
        <strain evidence="11 12">DSM 27194</strain>
    </source>
</reference>
<dbReference type="InterPro" id="IPR009011">
    <property type="entry name" value="Man6P_isomerase_rcpt-bd_dom_sf"/>
</dbReference>
<dbReference type="PROSITE" id="PS51914">
    <property type="entry name" value="MRH"/>
    <property type="match status" value="1"/>
</dbReference>
<organism evidence="11 12">
    <name type="scientific">Apiotrichum porosum</name>
    <dbReference type="NCBI Taxonomy" id="105984"/>
    <lineage>
        <taxon>Eukaryota</taxon>
        <taxon>Fungi</taxon>
        <taxon>Dikarya</taxon>
        <taxon>Basidiomycota</taxon>
        <taxon>Agaricomycotina</taxon>
        <taxon>Tremellomycetes</taxon>
        <taxon>Trichosporonales</taxon>
        <taxon>Trichosporonaceae</taxon>
        <taxon>Apiotrichum</taxon>
    </lineage>
</organism>
<dbReference type="EMBL" id="RSCE01000013">
    <property type="protein sequence ID" value="RSH78249.1"/>
    <property type="molecule type" value="Genomic_DNA"/>
</dbReference>
<proteinExistence type="inferred from homology"/>
<comment type="caution">
    <text evidence="11">The sequence shown here is derived from an EMBL/GenBank/DDBJ whole genome shotgun (WGS) entry which is preliminary data.</text>
</comment>
<evidence type="ECO:0000256" key="4">
    <source>
        <dbReference type="ARBA" id="ARBA00022729"/>
    </source>
</evidence>
<comment type="subcellular location">
    <subcellularLocation>
        <location evidence="1">Endoplasmic reticulum membrane</location>
        <topology evidence="1">Peripheral membrane protein</topology>
        <orientation evidence="1">Lumenal side</orientation>
    </subcellularLocation>
</comment>
<name>A0A427XH79_9TREE</name>
<evidence type="ECO:0000256" key="6">
    <source>
        <dbReference type="ARBA" id="ARBA00022824"/>
    </source>
</evidence>
<feature type="region of interest" description="Disordered" evidence="8">
    <location>
        <begin position="503"/>
        <end position="524"/>
    </location>
</feature>
<dbReference type="OrthoDB" id="448954at2759"/>
<dbReference type="SUPFAM" id="SSF50911">
    <property type="entry name" value="Mannose 6-phosphate receptor domain"/>
    <property type="match status" value="1"/>
</dbReference>
<keyword evidence="7" id="KW-1015">Disulfide bond</keyword>
<evidence type="ECO:0000256" key="8">
    <source>
        <dbReference type="SAM" id="MobiDB-lite"/>
    </source>
</evidence>
<evidence type="ECO:0000313" key="11">
    <source>
        <dbReference type="EMBL" id="RSH78249.1"/>
    </source>
</evidence>